<feature type="domain" description="Galactosyltransferase C-terminal" evidence="6">
    <location>
        <begin position="445"/>
        <end position="493"/>
    </location>
</feature>
<evidence type="ECO:0000313" key="8">
    <source>
        <dbReference type="Proteomes" id="UP000254467"/>
    </source>
</evidence>
<reference evidence="7 8" key="1">
    <citation type="submission" date="2018-06" db="EMBL/GenBank/DDBJ databases">
        <authorList>
            <consortium name="Pathogen Informatics"/>
            <person name="Doyle S."/>
        </authorList>
    </citation>
    <scope>NUCLEOTIDE SEQUENCE [LARGE SCALE GENOMIC DNA]</scope>
    <source>
        <strain evidence="7 8">NCTC11862</strain>
    </source>
</reference>
<dbReference type="InterPro" id="IPR001173">
    <property type="entry name" value="Glyco_trans_2-like"/>
</dbReference>
<proteinExistence type="inferred from homology"/>
<feature type="domain" description="Glycosyltransferase 2-like" evidence="5">
    <location>
        <begin position="305"/>
        <end position="427"/>
    </location>
</feature>
<evidence type="ECO:0000256" key="3">
    <source>
        <dbReference type="ARBA" id="ARBA00022676"/>
    </source>
</evidence>
<evidence type="ECO:0000313" key="7">
    <source>
        <dbReference type="EMBL" id="STC68672.1"/>
    </source>
</evidence>
<sequence>MPTHLIVGPTNHGVTAYALSLAEAVGAESVVRETELTDAELPPGPVHVTFTDHLFGPDPDSAVERLLARTGTRPLSVSFHDVPQPEEGAQRFERRARAYRRLAAHAWVAVVNSQHEAAFFDSVHVIPLPIPTVRSDYDPEPDTVGILGYLYPGKGHEDVIEQLVGSGYRLRFLGQVSAGHEQWAEALCARADELGVDVEITGWLDDEELAREMGRIEIPVCAHRHFSASGSLMTWLGAGRHVLVNDSSYAREIATHYDEHITLVPRDHWREAIDNATPAPPIKPRPHGWAEVARMWQRLWYPPVSVVIPHYNDHEVLARTLESVRAQDYPGPVEIVVADDGSPTPPEIDDAIVVTQPDEGFRAAAARNLGAAAASGNLLAFVDADTILEPDYLRHATACIAGQPRGVVVGTRTTGPDRTEPEWLRRAWADTDDLARADDTSWRFIISAVLTCDRTFFTDIGGFDASLVGYGGEDWEFGYRAWNAGATFIHSPHARAHHPQPDWGARHDDPLAAAAEKNAESIALATRITHPIARPAGVIFERTDIVVRIRGKWGPGVSEAVIASWLKLGDAAVVVEKPPELFAQDPRVRTQADPARIEVVLERAIAPTDALLPALRAHGHVTAPGLVASTARARALGTQATAVNGVCTPVEGPIRLERLFAGW</sequence>
<keyword evidence="4 7" id="KW-0808">Transferase</keyword>
<keyword evidence="8" id="KW-1185">Reference proteome</keyword>
<protein>
    <submittedName>
        <fullName evidence="7">Glycosyl transferase family protein</fullName>
    </submittedName>
</protein>
<dbReference type="Pfam" id="PF02709">
    <property type="entry name" value="Glyco_transf_7C"/>
    <property type="match status" value="1"/>
</dbReference>
<comment type="pathway">
    <text evidence="1">Cell wall biogenesis; cell wall polysaccharide biosynthesis.</text>
</comment>
<dbReference type="SUPFAM" id="SSF53448">
    <property type="entry name" value="Nucleotide-diphospho-sugar transferases"/>
    <property type="match status" value="1"/>
</dbReference>
<comment type="similarity">
    <text evidence="2">Belongs to the glycosyltransferase 2 family.</text>
</comment>
<accession>A0A376CK77</accession>
<dbReference type="PANTHER" id="PTHR43179:SF12">
    <property type="entry name" value="GALACTOFURANOSYLTRANSFERASE GLFT2"/>
    <property type="match status" value="1"/>
</dbReference>
<dbReference type="STRING" id="35756.GCA_001044155_01831"/>
<organism evidence="7 8">
    <name type="scientific">Corynebacterium pilosum</name>
    <dbReference type="NCBI Taxonomy" id="35756"/>
    <lineage>
        <taxon>Bacteria</taxon>
        <taxon>Bacillati</taxon>
        <taxon>Actinomycetota</taxon>
        <taxon>Actinomycetes</taxon>
        <taxon>Mycobacteriales</taxon>
        <taxon>Corynebacteriaceae</taxon>
        <taxon>Corynebacterium</taxon>
    </lineage>
</organism>
<dbReference type="Pfam" id="PF00535">
    <property type="entry name" value="Glycos_transf_2"/>
    <property type="match status" value="1"/>
</dbReference>
<evidence type="ECO:0000256" key="2">
    <source>
        <dbReference type="ARBA" id="ARBA00006739"/>
    </source>
</evidence>
<name>A0A376CK77_9CORY</name>
<dbReference type="OrthoDB" id="4120491at2"/>
<gene>
    <name evidence="7" type="primary">kfoC</name>
    <name evidence="7" type="ORF">NCTC11862_00434</name>
</gene>
<dbReference type="Proteomes" id="UP000254467">
    <property type="component" value="Unassembled WGS sequence"/>
</dbReference>
<dbReference type="InterPro" id="IPR027791">
    <property type="entry name" value="Galactosyl_T_C"/>
</dbReference>
<evidence type="ECO:0000259" key="6">
    <source>
        <dbReference type="Pfam" id="PF02709"/>
    </source>
</evidence>
<evidence type="ECO:0000259" key="5">
    <source>
        <dbReference type="Pfam" id="PF00535"/>
    </source>
</evidence>
<dbReference type="EMBL" id="UFXQ01000001">
    <property type="protein sequence ID" value="STC68672.1"/>
    <property type="molecule type" value="Genomic_DNA"/>
</dbReference>
<dbReference type="PANTHER" id="PTHR43179">
    <property type="entry name" value="RHAMNOSYLTRANSFERASE WBBL"/>
    <property type="match status" value="1"/>
</dbReference>
<dbReference type="RefSeq" id="WP_018582174.1">
    <property type="nucleotide sequence ID" value="NZ_LDYD01000007.1"/>
</dbReference>
<evidence type="ECO:0000256" key="1">
    <source>
        <dbReference type="ARBA" id="ARBA00004776"/>
    </source>
</evidence>
<dbReference type="GO" id="GO:0016757">
    <property type="term" value="F:glycosyltransferase activity"/>
    <property type="evidence" value="ECO:0007669"/>
    <property type="project" value="UniProtKB-KW"/>
</dbReference>
<keyword evidence="3" id="KW-0328">Glycosyltransferase</keyword>
<dbReference type="Gene3D" id="3.40.50.2000">
    <property type="entry name" value="Glycogen Phosphorylase B"/>
    <property type="match status" value="1"/>
</dbReference>
<evidence type="ECO:0000256" key="4">
    <source>
        <dbReference type="ARBA" id="ARBA00022679"/>
    </source>
</evidence>
<dbReference type="Gene3D" id="3.90.550.10">
    <property type="entry name" value="Spore Coat Polysaccharide Biosynthesis Protein SpsA, Chain A"/>
    <property type="match status" value="1"/>
</dbReference>
<dbReference type="AlphaFoldDB" id="A0A376CK77"/>
<dbReference type="SUPFAM" id="SSF53756">
    <property type="entry name" value="UDP-Glycosyltransferase/glycogen phosphorylase"/>
    <property type="match status" value="1"/>
</dbReference>
<dbReference type="InterPro" id="IPR029044">
    <property type="entry name" value="Nucleotide-diphossugar_trans"/>
</dbReference>